<protein>
    <recommendedName>
        <fullName evidence="8">Proteasome subunit beta</fullName>
    </recommendedName>
</protein>
<sequence length="209" mass="23206">MRLLNALTLIILLTYKAMCGHECVAIASDNRLGINQQQTTAIDFQKIFQIHPRLFLAMSGLASDMHTLKATFEFKHKLYELRENRVMEPKTFASVVSTTLYEKRFGPYYVEPVIAGLDKASKPYITGMDLIGAAAPTENFVVAGNNSESLFGVCESMYKENLEPEELFEVISQCLLSGSGRDCLSGWGGTVYVITKDGVEVKSVKGRMD</sequence>
<dbReference type="eggNOG" id="KOG0180">
    <property type="taxonomic scope" value="Eukaryota"/>
</dbReference>
<keyword evidence="2" id="KW-0963">Cytoplasm</keyword>
<reference evidence="6 7" key="1">
    <citation type="submission" date="2011-10" db="EMBL/GenBank/DDBJ databases">
        <authorList>
            <person name="Genoscope - CEA"/>
        </authorList>
    </citation>
    <scope>NUCLEOTIDE SEQUENCE [LARGE SCALE GENOMIC DNA]</scope>
    <source>
        <strain evidence="6 7">RCC 1105</strain>
    </source>
</reference>
<evidence type="ECO:0000256" key="2">
    <source>
        <dbReference type="ARBA" id="ARBA00022490"/>
    </source>
</evidence>
<evidence type="ECO:0000256" key="4">
    <source>
        <dbReference type="ARBA" id="ARBA00023242"/>
    </source>
</evidence>
<dbReference type="InterPro" id="IPR029055">
    <property type="entry name" value="Ntn_hydrolases_N"/>
</dbReference>
<comment type="subcellular location">
    <subcellularLocation>
        <location evidence="1">Nucleus</location>
    </subcellularLocation>
</comment>
<name>K8EPB1_9CHLO</name>
<dbReference type="PANTHER" id="PTHR32194:SF10">
    <property type="entry name" value="PROTEASOME SUBUNIT BETA TYPE-3"/>
    <property type="match status" value="1"/>
</dbReference>
<dbReference type="CDD" id="cd03759">
    <property type="entry name" value="proteasome_beta_type_3"/>
    <property type="match status" value="1"/>
</dbReference>
<dbReference type="OrthoDB" id="204949at2759"/>
<proteinExistence type="predicted"/>
<keyword evidence="4" id="KW-0539">Nucleus</keyword>
<evidence type="ECO:0000313" key="7">
    <source>
        <dbReference type="Proteomes" id="UP000198341"/>
    </source>
</evidence>
<evidence type="ECO:0000256" key="1">
    <source>
        <dbReference type="ARBA" id="ARBA00004123"/>
    </source>
</evidence>
<dbReference type="GO" id="GO:0043161">
    <property type="term" value="P:proteasome-mediated ubiquitin-dependent protein catabolic process"/>
    <property type="evidence" value="ECO:0007669"/>
    <property type="project" value="InterPro"/>
</dbReference>
<evidence type="ECO:0000256" key="3">
    <source>
        <dbReference type="ARBA" id="ARBA00022942"/>
    </source>
</evidence>
<dbReference type="PANTHER" id="PTHR32194">
    <property type="entry name" value="METALLOPROTEASE TLDD"/>
    <property type="match status" value="1"/>
</dbReference>
<dbReference type="GO" id="GO:0019774">
    <property type="term" value="C:proteasome core complex, beta-subunit complex"/>
    <property type="evidence" value="ECO:0007669"/>
    <property type="project" value="InterPro"/>
</dbReference>
<evidence type="ECO:0000256" key="5">
    <source>
        <dbReference type="SAM" id="SignalP"/>
    </source>
</evidence>
<accession>K8EPB1</accession>
<feature type="chain" id="PRO_5003917495" description="Proteasome subunit beta" evidence="5">
    <location>
        <begin position="20"/>
        <end position="209"/>
    </location>
</feature>
<dbReference type="GO" id="GO:0005737">
    <property type="term" value="C:cytoplasm"/>
    <property type="evidence" value="ECO:0007669"/>
    <property type="project" value="TreeGrafter"/>
</dbReference>
<dbReference type="AlphaFoldDB" id="K8EPB1"/>
<dbReference type="InterPro" id="IPR001353">
    <property type="entry name" value="Proteasome_sua/b"/>
</dbReference>
<dbReference type="STRING" id="41875.K8EPB1"/>
<dbReference type="Gene3D" id="3.60.20.10">
    <property type="entry name" value="Glutamine Phosphoribosylpyrophosphate, subunit 1, domain 1"/>
    <property type="match status" value="1"/>
</dbReference>
<dbReference type="InterPro" id="IPR033811">
    <property type="entry name" value="Proteasome_beta_3"/>
</dbReference>
<dbReference type="RefSeq" id="XP_007508795.1">
    <property type="nucleotide sequence ID" value="XM_007508733.1"/>
</dbReference>
<evidence type="ECO:0000313" key="6">
    <source>
        <dbReference type="EMBL" id="CCO19881.1"/>
    </source>
</evidence>
<feature type="signal peptide" evidence="5">
    <location>
        <begin position="1"/>
        <end position="19"/>
    </location>
</feature>
<dbReference type="KEGG" id="bpg:Bathy15g01350"/>
<dbReference type="Proteomes" id="UP000198341">
    <property type="component" value="Chromosome 15"/>
</dbReference>
<dbReference type="GO" id="GO:0005634">
    <property type="term" value="C:nucleus"/>
    <property type="evidence" value="ECO:0007669"/>
    <property type="project" value="UniProtKB-SubCell"/>
</dbReference>
<keyword evidence="5" id="KW-0732">Signal</keyword>
<dbReference type="InterPro" id="IPR023333">
    <property type="entry name" value="Proteasome_suB-type"/>
</dbReference>
<dbReference type="Pfam" id="PF00227">
    <property type="entry name" value="Proteasome"/>
    <property type="match status" value="1"/>
</dbReference>
<dbReference type="GeneID" id="19011502"/>
<gene>
    <name evidence="6" type="ordered locus">Bathy15g01350</name>
</gene>
<keyword evidence="3" id="KW-0647">Proteasome</keyword>
<dbReference type="EMBL" id="FO082264">
    <property type="protein sequence ID" value="CCO19881.1"/>
    <property type="molecule type" value="Genomic_DNA"/>
</dbReference>
<dbReference type="PROSITE" id="PS51476">
    <property type="entry name" value="PROTEASOME_BETA_2"/>
    <property type="match status" value="1"/>
</dbReference>
<organism evidence="6 7">
    <name type="scientific">Bathycoccus prasinos</name>
    <dbReference type="NCBI Taxonomy" id="41875"/>
    <lineage>
        <taxon>Eukaryota</taxon>
        <taxon>Viridiplantae</taxon>
        <taxon>Chlorophyta</taxon>
        <taxon>Mamiellophyceae</taxon>
        <taxon>Mamiellales</taxon>
        <taxon>Bathycoccaceae</taxon>
        <taxon>Bathycoccus</taxon>
    </lineage>
</organism>
<keyword evidence="7" id="KW-1185">Reference proteome</keyword>
<dbReference type="SUPFAM" id="SSF56235">
    <property type="entry name" value="N-terminal nucleophile aminohydrolases (Ntn hydrolases)"/>
    <property type="match status" value="1"/>
</dbReference>
<evidence type="ECO:0008006" key="8">
    <source>
        <dbReference type="Google" id="ProtNLM"/>
    </source>
</evidence>